<protein>
    <recommendedName>
        <fullName evidence="2">MacB-like periplasmic core domain-containing protein</fullName>
    </recommendedName>
</protein>
<proteinExistence type="predicted"/>
<evidence type="ECO:0000313" key="3">
    <source>
        <dbReference type="EMBL" id="GCE20111.1"/>
    </source>
</evidence>
<gene>
    <name evidence="3" type="ORF">KDK_39110</name>
</gene>
<name>A0A402ALT8_9CHLR</name>
<feature type="transmembrane region" description="Helical" evidence="1">
    <location>
        <begin position="12"/>
        <end position="34"/>
    </location>
</feature>
<dbReference type="RefSeq" id="WP_126551837.1">
    <property type="nucleotide sequence ID" value="NZ_BIFS01000001.1"/>
</dbReference>
<sequence>MSLSLFPAISPTQLALTLAVVTAGVLLLLPGLALSNPLLLRMGLRNTVRRPGKTILLLCGLALATAVITASFGLQDSFASSATTQRVAHIGAVDESVTGPFTQGQIDRDLARIRAFPQVQAASASGFYPQSPTVTSLRTGFAVHDVDFYALPPDFEQVYGPLIDARGQTIQMVNLHAGEALVSASLVQGLGAQPGDRVQLSFGEKTVTVTVRALLSNDLGITAGEAIVPAMPQIILPLVAAQQIDPEPPNTISIRNINADNSQAVMHFLQQLLPGASASLDVPHALGQTTFDIFRIHPLKPDVVQETRTLEINKIVFLSPIGQQFTWLPPLFTCLLVGAAMLLLALLIILLALNGGWNWG</sequence>
<keyword evidence="1" id="KW-0812">Transmembrane</keyword>
<keyword evidence="1" id="KW-1133">Transmembrane helix</keyword>
<dbReference type="EMBL" id="BIFS01000001">
    <property type="protein sequence ID" value="GCE20111.1"/>
    <property type="molecule type" value="Genomic_DNA"/>
</dbReference>
<comment type="caution">
    <text evidence="3">The sequence shown here is derived from an EMBL/GenBank/DDBJ whole genome shotgun (WGS) entry which is preliminary data.</text>
</comment>
<organism evidence="3 4">
    <name type="scientific">Dictyobacter kobayashii</name>
    <dbReference type="NCBI Taxonomy" id="2014872"/>
    <lineage>
        <taxon>Bacteria</taxon>
        <taxon>Bacillati</taxon>
        <taxon>Chloroflexota</taxon>
        <taxon>Ktedonobacteria</taxon>
        <taxon>Ktedonobacterales</taxon>
        <taxon>Dictyobacteraceae</taxon>
        <taxon>Dictyobacter</taxon>
    </lineage>
</organism>
<keyword evidence="4" id="KW-1185">Reference proteome</keyword>
<feature type="domain" description="MacB-like periplasmic core" evidence="2">
    <location>
        <begin position="54"/>
        <end position="265"/>
    </location>
</feature>
<keyword evidence="1" id="KW-0472">Membrane</keyword>
<dbReference type="InterPro" id="IPR025857">
    <property type="entry name" value="MacB_PCD"/>
</dbReference>
<feature type="transmembrane region" description="Helical" evidence="1">
    <location>
        <begin position="327"/>
        <end position="353"/>
    </location>
</feature>
<accession>A0A402ALT8</accession>
<evidence type="ECO:0000259" key="2">
    <source>
        <dbReference type="Pfam" id="PF12704"/>
    </source>
</evidence>
<dbReference type="AlphaFoldDB" id="A0A402ALT8"/>
<feature type="transmembrane region" description="Helical" evidence="1">
    <location>
        <begin position="55"/>
        <end position="74"/>
    </location>
</feature>
<dbReference type="Proteomes" id="UP000287188">
    <property type="component" value="Unassembled WGS sequence"/>
</dbReference>
<dbReference type="OrthoDB" id="36901at200795"/>
<evidence type="ECO:0000313" key="4">
    <source>
        <dbReference type="Proteomes" id="UP000287188"/>
    </source>
</evidence>
<evidence type="ECO:0000256" key="1">
    <source>
        <dbReference type="SAM" id="Phobius"/>
    </source>
</evidence>
<reference evidence="4" key="1">
    <citation type="submission" date="2018-12" db="EMBL/GenBank/DDBJ databases">
        <title>Tengunoibacter tsumagoiensis gen. nov., sp. nov., Dictyobacter kobayashii sp. nov., D. alpinus sp. nov., and D. joshuensis sp. nov. and description of Dictyobacteraceae fam. nov. within the order Ktedonobacterales isolated from Tengu-no-mugimeshi.</title>
        <authorList>
            <person name="Wang C.M."/>
            <person name="Zheng Y."/>
            <person name="Sakai Y."/>
            <person name="Toyoda A."/>
            <person name="Minakuchi Y."/>
            <person name="Abe K."/>
            <person name="Yokota A."/>
            <person name="Yabe S."/>
        </authorList>
    </citation>
    <scope>NUCLEOTIDE SEQUENCE [LARGE SCALE GENOMIC DNA]</scope>
    <source>
        <strain evidence="4">Uno11</strain>
    </source>
</reference>
<dbReference type="Pfam" id="PF12704">
    <property type="entry name" value="MacB_PCD"/>
    <property type="match status" value="1"/>
</dbReference>